<dbReference type="EMBL" id="CP134050">
    <property type="protein sequence ID" value="WNC16133.1"/>
    <property type="molecule type" value="Genomic_DNA"/>
</dbReference>
<evidence type="ECO:0000313" key="2">
    <source>
        <dbReference type="EMBL" id="WNC16133.1"/>
    </source>
</evidence>
<keyword evidence="3" id="KW-1185">Reference proteome</keyword>
<dbReference type="Pfam" id="PF03625">
    <property type="entry name" value="DUF302"/>
    <property type="match status" value="1"/>
</dbReference>
<proteinExistence type="predicted"/>
<dbReference type="PIRSF" id="PIRSF021774">
    <property type="entry name" value="UCP021774"/>
    <property type="match status" value="1"/>
</dbReference>
<evidence type="ECO:0000259" key="1">
    <source>
        <dbReference type="Pfam" id="PF03625"/>
    </source>
</evidence>
<dbReference type="SUPFAM" id="SSF103247">
    <property type="entry name" value="TT1751-like"/>
    <property type="match status" value="1"/>
</dbReference>
<organism evidence="2 3">
    <name type="scientific">Brevibacillus brevis</name>
    <name type="common">Bacillus brevis</name>
    <dbReference type="NCBI Taxonomy" id="1393"/>
    <lineage>
        <taxon>Bacteria</taxon>
        <taxon>Bacillati</taxon>
        <taxon>Bacillota</taxon>
        <taxon>Bacilli</taxon>
        <taxon>Bacillales</taxon>
        <taxon>Paenibacillaceae</taxon>
        <taxon>Brevibacillus</taxon>
    </lineage>
</organism>
<dbReference type="InterPro" id="IPR035923">
    <property type="entry name" value="TT1751-like_sf"/>
</dbReference>
<dbReference type="RefSeq" id="WP_310770539.1">
    <property type="nucleotide sequence ID" value="NZ_CP134050.1"/>
</dbReference>
<feature type="domain" description="DUF302" evidence="1">
    <location>
        <begin position="37"/>
        <end position="99"/>
    </location>
</feature>
<dbReference type="PANTHER" id="PTHR38342:SF1">
    <property type="entry name" value="SLR5037 PROTEIN"/>
    <property type="match status" value="1"/>
</dbReference>
<evidence type="ECO:0000313" key="3">
    <source>
        <dbReference type="Proteomes" id="UP001256827"/>
    </source>
</evidence>
<accession>A0ABY9T7Q4</accession>
<dbReference type="Gene3D" id="3.30.310.70">
    <property type="entry name" value="TT1751-like domain"/>
    <property type="match status" value="1"/>
</dbReference>
<dbReference type="CDD" id="cd14797">
    <property type="entry name" value="DUF302"/>
    <property type="match status" value="1"/>
</dbReference>
<gene>
    <name evidence="2" type="ORF">RGB73_07385</name>
</gene>
<reference evidence="2 3" key="1">
    <citation type="submission" date="2023-09" db="EMBL/GenBank/DDBJ databases">
        <title>Complete Genome and Methylome dissection of Bacillus brevis NEB573 original source of BbsI restriction endonuclease.</title>
        <authorList>
            <person name="Fomenkov A."/>
            <person name="Roberts R.D."/>
        </authorList>
    </citation>
    <scope>NUCLEOTIDE SEQUENCE [LARGE SCALE GENOMIC DNA]</scope>
    <source>
        <strain evidence="2 3">NEB573</strain>
    </source>
</reference>
<dbReference type="InterPro" id="IPR005180">
    <property type="entry name" value="DUF302"/>
</dbReference>
<dbReference type="PANTHER" id="PTHR38342">
    <property type="entry name" value="SLR5037 PROTEIN"/>
    <property type="match status" value="1"/>
</dbReference>
<sequence>MVEFHYTVQSNKSVEEVIQALDTQLKREQFGILWQLDLTQKLRDKGIEDYTRPFHILEVCNPHQAAKVLSRNELVGYFLPCKIVVYADQSHVHIGLPRPTALIGFLNSTELSEIAEEIEKTLIRVIEQSK</sequence>
<name>A0ABY9T7Q4_BREBE</name>
<dbReference type="Proteomes" id="UP001256827">
    <property type="component" value="Chromosome"/>
</dbReference>
<dbReference type="InterPro" id="IPR016796">
    <property type="entry name" value="UCP021774"/>
</dbReference>
<protein>
    <submittedName>
        <fullName evidence="2">DUF302 domain-containing protein</fullName>
    </submittedName>
</protein>